<dbReference type="RefSeq" id="WP_164355022.1">
    <property type="nucleotide sequence ID" value="NZ_JAABNT010000012.1"/>
</dbReference>
<feature type="compositionally biased region" description="Basic and acidic residues" evidence="1">
    <location>
        <begin position="1"/>
        <end position="13"/>
    </location>
</feature>
<dbReference type="InterPro" id="IPR017740">
    <property type="entry name" value="TssA-like"/>
</dbReference>
<accession>A0A6P0CG80</accession>
<keyword evidence="4" id="KW-1185">Reference proteome</keyword>
<dbReference type="Proteomes" id="UP000468591">
    <property type="component" value="Unassembled WGS sequence"/>
</dbReference>
<comment type="caution">
    <text evidence="3">The sequence shown here is derived from an EMBL/GenBank/DDBJ whole genome shotgun (WGS) entry which is preliminary data.</text>
</comment>
<gene>
    <name evidence="3" type="primary">tssA</name>
    <name evidence="3" type="ORF">GV827_17040</name>
</gene>
<proteinExistence type="predicted"/>
<feature type="region of interest" description="Disordered" evidence="1">
    <location>
        <begin position="1"/>
        <end position="22"/>
    </location>
</feature>
<dbReference type="Pfam" id="PF06812">
    <property type="entry name" value="ImpA_N"/>
    <property type="match status" value="1"/>
</dbReference>
<dbReference type="AlphaFoldDB" id="A0A6P0CG80"/>
<sequence length="347" mass="37060">MDVSKLLEPHGDDNPSGENLEYDPAFVEMELAAQPGEERQEGDKIVEAEDPDFGDVVKKAQVVLERSHDIRAAVFYGEAILHTRGLAGFAEATAYVRGCLENFWDSCHPELDEDDDNDPTMRINAVQGLSGSDTVVRALRRSALTDSRMFGRINLRMIEIAEGVIPAPASMSEVPDTSAVSAAFRDTDPDALSAVLAAAISAQSDIKAIDEVFNDKTPGQGPDLEDVLKVLGQIVRRLSDAVGTESGAVEAGAEDRDVSESGNEPAAGPTGGGGTVGGINSPNDVANALDRIIQYYQRSEPSSPVPMLLERAKRLVSADFLTIMKDMAPQGIDQVNMIGGIQDDDGY</sequence>
<reference evidence="3 4" key="1">
    <citation type="submission" date="2020-01" db="EMBL/GenBank/DDBJ databases">
        <title>Sulfitobacter sediminilitoris sp. nov., isolated from a tidal flat.</title>
        <authorList>
            <person name="Park S."/>
            <person name="Yoon J.-H."/>
        </authorList>
    </citation>
    <scope>NUCLEOTIDE SEQUENCE [LARGE SCALE GENOMIC DNA]</scope>
    <source>
        <strain evidence="3 4">JBTF-M27</strain>
    </source>
</reference>
<organism evidence="3 4">
    <name type="scientific">Sulfitobacter sediminilitoris</name>
    <dbReference type="NCBI Taxonomy" id="2698830"/>
    <lineage>
        <taxon>Bacteria</taxon>
        <taxon>Pseudomonadati</taxon>
        <taxon>Pseudomonadota</taxon>
        <taxon>Alphaproteobacteria</taxon>
        <taxon>Rhodobacterales</taxon>
        <taxon>Roseobacteraceae</taxon>
        <taxon>Sulfitobacter</taxon>
    </lineage>
</organism>
<dbReference type="PANTHER" id="PTHR37951:SF1">
    <property type="entry name" value="TYPE VI SECRETION SYSTEM COMPONENT TSSA1"/>
    <property type="match status" value="1"/>
</dbReference>
<evidence type="ECO:0000259" key="2">
    <source>
        <dbReference type="Pfam" id="PF06812"/>
    </source>
</evidence>
<feature type="region of interest" description="Disordered" evidence="1">
    <location>
        <begin position="245"/>
        <end position="281"/>
    </location>
</feature>
<dbReference type="NCBIfam" id="TIGR03363">
    <property type="entry name" value="VI_chp_8"/>
    <property type="match status" value="1"/>
</dbReference>
<dbReference type="PANTHER" id="PTHR37951">
    <property type="entry name" value="CYTOPLASMIC PROTEIN-RELATED"/>
    <property type="match status" value="1"/>
</dbReference>
<name>A0A6P0CG80_9RHOB</name>
<dbReference type="InterPro" id="IPR010657">
    <property type="entry name" value="ImpA_N"/>
</dbReference>
<evidence type="ECO:0000313" key="3">
    <source>
        <dbReference type="EMBL" id="NEK24095.1"/>
    </source>
</evidence>
<evidence type="ECO:0000313" key="4">
    <source>
        <dbReference type="Proteomes" id="UP000468591"/>
    </source>
</evidence>
<evidence type="ECO:0000256" key="1">
    <source>
        <dbReference type="SAM" id="MobiDB-lite"/>
    </source>
</evidence>
<protein>
    <submittedName>
        <fullName evidence="3">Type VI secretion system protein TssA</fullName>
    </submittedName>
</protein>
<dbReference type="EMBL" id="JAABNT010000012">
    <property type="protein sequence ID" value="NEK24095.1"/>
    <property type="molecule type" value="Genomic_DNA"/>
</dbReference>
<feature type="domain" description="ImpA N-terminal" evidence="2">
    <location>
        <begin position="8"/>
        <end position="130"/>
    </location>
</feature>